<feature type="transmembrane region" description="Helical" evidence="11">
    <location>
        <begin position="20"/>
        <end position="39"/>
    </location>
</feature>
<keyword evidence="5 11" id="KW-0812">Transmembrane</keyword>
<evidence type="ECO:0000256" key="4">
    <source>
        <dbReference type="ARBA" id="ARBA00022475"/>
    </source>
</evidence>
<comment type="similarity">
    <text evidence="2 11">Belongs to the ADP/ATP translocase tlc family.</text>
</comment>
<feature type="transmembrane region" description="Helical" evidence="11">
    <location>
        <begin position="143"/>
        <end position="165"/>
    </location>
</feature>
<keyword evidence="4" id="KW-1003">Cell membrane</keyword>
<name>A0A2P1P8A3_9RICK</name>
<evidence type="ECO:0000256" key="6">
    <source>
        <dbReference type="ARBA" id="ARBA00022741"/>
    </source>
</evidence>
<dbReference type="PANTHER" id="PTHR31187:SF1">
    <property type="entry name" value="ADP,ATP CARRIER PROTEIN 1"/>
    <property type="match status" value="1"/>
</dbReference>
<comment type="function">
    <text evidence="10 11">Provides the rickettsial cell with host ATP in exchange for rickettsial ADP. This is an obligate exchange system. This energy acquiring activity is an important component of rickettsial parasitism.</text>
</comment>
<comment type="subcellular location">
    <subcellularLocation>
        <location evidence="1">Cell membrane</location>
        <topology evidence="1">Multi-pass membrane protein</topology>
    </subcellularLocation>
    <subcellularLocation>
        <location evidence="11">Membrane</location>
        <topology evidence="11">Multi-pass membrane protein</topology>
    </subcellularLocation>
</comment>
<feature type="transmembrane region" description="Helical" evidence="11">
    <location>
        <begin position="315"/>
        <end position="335"/>
    </location>
</feature>
<dbReference type="EMBL" id="CP027845">
    <property type="protein sequence ID" value="AVP87484.1"/>
    <property type="molecule type" value="Genomic_DNA"/>
</dbReference>
<dbReference type="KEGG" id="ptc:phytr_5390"/>
<feature type="transmembrane region" description="Helical" evidence="11">
    <location>
        <begin position="219"/>
        <end position="242"/>
    </location>
</feature>
<evidence type="ECO:0000256" key="1">
    <source>
        <dbReference type="ARBA" id="ARBA00004651"/>
    </source>
</evidence>
<evidence type="ECO:0000313" key="13">
    <source>
        <dbReference type="Proteomes" id="UP000241762"/>
    </source>
</evidence>
<dbReference type="Proteomes" id="UP000241762">
    <property type="component" value="Chromosome"/>
</dbReference>
<feature type="transmembrane region" description="Helical" evidence="11">
    <location>
        <begin position="88"/>
        <end position="107"/>
    </location>
</feature>
<dbReference type="GO" id="GO:0005471">
    <property type="term" value="F:ATP:ADP antiporter activity"/>
    <property type="evidence" value="ECO:0007669"/>
    <property type="project" value="InterPro"/>
</dbReference>
<feature type="transmembrane region" description="Helical" evidence="11">
    <location>
        <begin position="177"/>
        <end position="199"/>
    </location>
</feature>
<dbReference type="AlphaFoldDB" id="A0A2P1P8A3"/>
<keyword evidence="7 11" id="KW-0067">ATP-binding</keyword>
<feature type="transmembrane region" description="Helical" evidence="11">
    <location>
        <begin position="59"/>
        <end position="76"/>
    </location>
</feature>
<keyword evidence="6 11" id="KW-0547">Nucleotide-binding</keyword>
<feature type="transmembrane region" description="Helical" evidence="11">
    <location>
        <begin position="448"/>
        <end position="475"/>
    </location>
</feature>
<keyword evidence="3 11" id="KW-0813">Transport</keyword>
<dbReference type="SUPFAM" id="SSF103473">
    <property type="entry name" value="MFS general substrate transporter"/>
    <property type="match status" value="1"/>
</dbReference>
<evidence type="ECO:0000313" key="12">
    <source>
        <dbReference type="EMBL" id="AVP87484.1"/>
    </source>
</evidence>
<dbReference type="PANTHER" id="PTHR31187">
    <property type="match status" value="1"/>
</dbReference>
<dbReference type="InterPro" id="IPR036259">
    <property type="entry name" value="MFS_trans_sf"/>
</dbReference>
<keyword evidence="13" id="KW-1185">Reference proteome</keyword>
<dbReference type="OrthoDB" id="19786at2"/>
<gene>
    <name evidence="12" type="ORF">phytr_5390</name>
</gene>
<reference evidence="12 13" key="1">
    <citation type="submission" date="2018-03" db="EMBL/GenBank/DDBJ databases">
        <title>A gene transfer event suggests a long-term partnership between eustigmatophyte algae and a novel lineage of endosymbiotic bacteria.</title>
        <authorList>
            <person name="Yurchenko T."/>
            <person name="Sevcikova T."/>
            <person name="Pribyl P."/>
            <person name="El Karkouri K."/>
            <person name="Klimes V."/>
            <person name="Amaral R."/>
            <person name="Zbrankova V."/>
            <person name="Kim E."/>
            <person name="Raoult D."/>
            <person name="Santos L.M.A."/>
            <person name="Elias M."/>
        </authorList>
    </citation>
    <scope>NUCLEOTIDE SEQUENCE [LARGE SCALE GENOMIC DNA]</scope>
    <source>
        <strain evidence="12">CCALA 838</strain>
    </source>
</reference>
<organism evidence="12 13">
    <name type="scientific">Candidatus Phycorickettsia trachydisci</name>
    <dbReference type="NCBI Taxonomy" id="2115978"/>
    <lineage>
        <taxon>Bacteria</taxon>
        <taxon>Pseudomonadati</taxon>
        <taxon>Pseudomonadota</taxon>
        <taxon>Alphaproteobacteria</taxon>
        <taxon>Rickettsiales</taxon>
        <taxon>Rickettsiaceae</taxon>
        <taxon>Candidatus Phycorickettsia</taxon>
    </lineage>
</organism>
<feature type="transmembrane region" description="Helical" evidence="11">
    <location>
        <begin position="273"/>
        <end position="295"/>
    </location>
</feature>
<keyword evidence="8 11" id="KW-1133">Transmembrane helix</keyword>
<evidence type="ECO:0000256" key="3">
    <source>
        <dbReference type="ARBA" id="ARBA00022448"/>
    </source>
</evidence>
<feature type="transmembrane region" description="Helical" evidence="11">
    <location>
        <begin position="340"/>
        <end position="362"/>
    </location>
</feature>
<evidence type="ECO:0000256" key="5">
    <source>
        <dbReference type="ARBA" id="ARBA00022692"/>
    </source>
</evidence>
<keyword evidence="9 11" id="KW-0472">Membrane</keyword>
<evidence type="ECO:0000256" key="10">
    <source>
        <dbReference type="ARBA" id="ARBA00024792"/>
    </source>
</evidence>
<dbReference type="GO" id="GO:0005524">
    <property type="term" value="F:ATP binding"/>
    <property type="evidence" value="ECO:0007669"/>
    <property type="project" value="UniProtKB-KW"/>
</dbReference>
<proteinExistence type="inferred from homology"/>
<dbReference type="InterPro" id="IPR004667">
    <property type="entry name" value="ADP_ATP_car_bac_type"/>
</dbReference>
<protein>
    <recommendedName>
        <fullName evidence="11">ADP,ATP carrier protein</fullName>
    </recommendedName>
</protein>
<feature type="transmembrane region" description="Helical" evidence="11">
    <location>
        <begin position="368"/>
        <end position="390"/>
    </location>
</feature>
<sequence length="494" mass="56823">MSFFKNLREELWPIKKEENFHFYTMSALMFCILFNQSILRILKDSILIAEVNAEITNFVKVYCVSPIAAIFVVIYAQMVNSLSLEKIFSYLILFFLAFFVLFAWVIYPNVELWHLDPAKMQELVYHYPYAKWYIAICEHWSFVVFYVFAEFWPNIFYILLFWQLANQTTTTEQAKRFYIRFSLLGNTAIVFVGFIIIALSSETSWISKQFSNGDAKVFLVQACTFLVVIFSFISLFLVRIIYPRISRNSKVSKAPKPKLGLKESFSYILSSKYLWLLVICSASFGLTMNLIEAIWKAKIKELYPNVNEYARFLSYSTLWTGASIIVMTVIGNNIIRYKNWFVSAVITPVLILVTGVMFFALIVFEQPVYSITSLFFATSPLFLAVMVGAIQNIIVKGTKYSIWDTTREMLYIPLDSELKTKGKAAVDLVSSKIGKSCSGFAQSLVLTIYPAATAITMAPLIMVFFLVASLLWIWAVKEIYGEYKKLLPQQNDLS</sequence>
<accession>A0A2P1P8A3</accession>
<evidence type="ECO:0000256" key="11">
    <source>
        <dbReference type="RuleBase" id="RU363121"/>
    </source>
</evidence>
<dbReference type="Pfam" id="PF03219">
    <property type="entry name" value="TLC"/>
    <property type="match status" value="1"/>
</dbReference>
<evidence type="ECO:0000256" key="7">
    <source>
        <dbReference type="ARBA" id="ARBA00022840"/>
    </source>
</evidence>
<evidence type="ECO:0000256" key="9">
    <source>
        <dbReference type="ARBA" id="ARBA00023136"/>
    </source>
</evidence>
<dbReference type="RefSeq" id="WP_106874345.1">
    <property type="nucleotide sequence ID" value="NZ_CP027845.1"/>
</dbReference>
<evidence type="ECO:0000256" key="2">
    <source>
        <dbReference type="ARBA" id="ARBA00007127"/>
    </source>
</evidence>
<evidence type="ECO:0000256" key="8">
    <source>
        <dbReference type="ARBA" id="ARBA00022989"/>
    </source>
</evidence>
<dbReference type="GO" id="GO:0005886">
    <property type="term" value="C:plasma membrane"/>
    <property type="evidence" value="ECO:0007669"/>
    <property type="project" value="UniProtKB-SubCell"/>
</dbReference>